<feature type="region of interest" description="Disordered" evidence="7">
    <location>
        <begin position="864"/>
        <end position="894"/>
    </location>
</feature>
<dbReference type="InterPro" id="IPR002110">
    <property type="entry name" value="Ankyrin_rpt"/>
</dbReference>
<comment type="caution">
    <text evidence="8">The sequence shown here is derived from an EMBL/GenBank/DDBJ whole genome shotgun (WGS) entry which is preliminary data.</text>
</comment>
<dbReference type="PROSITE" id="PS50088">
    <property type="entry name" value="ANK_REPEAT"/>
    <property type="match status" value="2"/>
</dbReference>
<feature type="compositionally biased region" description="Polar residues" evidence="7">
    <location>
        <begin position="696"/>
        <end position="709"/>
    </location>
</feature>
<dbReference type="InterPro" id="IPR047163">
    <property type="entry name" value="ASPP1/2"/>
</dbReference>
<feature type="compositionally biased region" description="Basic and acidic residues" evidence="7">
    <location>
        <begin position="1222"/>
        <end position="1237"/>
    </location>
</feature>
<keyword evidence="4 6" id="KW-0040">ANK repeat</keyword>
<feature type="repeat" description="ANK" evidence="6">
    <location>
        <begin position="1039"/>
        <end position="1071"/>
    </location>
</feature>
<dbReference type="Gene3D" id="1.25.40.20">
    <property type="entry name" value="Ankyrin repeat-containing domain"/>
    <property type="match status" value="1"/>
</dbReference>
<dbReference type="InterPro" id="IPR036770">
    <property type="entry name" value="Ankyrin_rpt-contain_sf"/>
</dbReference>
<dbReference type="SUPFAM" id="SSF48403">
    <property type="entry name" value="Ankyrin repeat"/>
    <property type="match status" value="1"/>
</dbReference>
<evidence type="ECO:0000256" key="2">
    <source>
        <dbReference type="ARBA" id="ARBA00022703"/>
    </source>
</evidence>
<accession>A0ABR4QRT5</accession>
<dbReference type="Pfam" id="PF12796">
    <property type="entry name" value="Ank_2"/>
    <property type="match status" value="1"/>
</dbReference>
<dbReference type="Proteomes" id="UP001651158">
    <property type="component" value="Unassembled WGS sequence"/>
</dbReference>
<feature type="compositionally biased region" description="Pro residues" evidence="7">
    <location>
        <begin position="770"/>
        <end position="783"/>
    </location>
</feature>
<feature type="region of interest" description="Disordered" evidence="7">
    <location>
        <begin position="117"/>
        <end position="162"/>
    </location>
</feature>
<proteinExistence type="predicted"/>
<evidence type="ECO:0000313" key="9">
    <source>
        <dbReference type="Proteomes" id="UP001651158"/>
    </source>
</evidence>
<feature type="compositionally biased region" description="Low complexity" evidence="7">
    <location>
        <begin position="749"/>
        <end position="769"/>
    </location>
</feature>
<dbReference type="PANTHER" id="PTHR24131:SF10">
    <property type="entry name" value="ANKYRIN-REPEAT, SH3-DOMAIN, AND PROLINE-RICH-REGION CONTAINING PROTEIN, ISOFORM B"/>
    <property type="match status" value="1"/>
</dbReference>
<keyword evidence="2" id="KW-0053">Apoptosis</keyword>
<feature type="compositionally biased region" description="Basic and acidic residues" evidence="7">
    <location>
        <begin position="144"/>
        <end position="162"/>
    </location>
</feature>
<feature type="compositionally biased region" description="Polar residues" evidence="7">
    <location>
        <begin position="1270"/>
        <end position="1282"/>
    </location>
</feature>
<dbReference type="PANTHER" id="PTHR24131">
    <property type="entry name" value="APOPTOSIS-STIMULATING OF P53 PROTEIN"/>
    <property type="match status" value="1"/>
</dbReference>
<comment type="subcellular location">
    <subcellularLocation>
        <location evidence="1">Nucleus</location>
    </subcellularLocation>
</comment>
<evidence type="ECO:0000256" key="4">
    <source>
        <dbReference type="ARBA" id="ARBA00023043"/>
    </source>
</evidence>
<feature type="compositionally biased region" description="Polar residues" evidence="7">
    <location>
        <begin position="722"/>
        <end position="732"/>
    </location>
</feature>
<organism evidence="8 9">
    <name type="scientific">Taenia crassiceps</name>
    <dbReference type="NCBI Taxonomy" id="6207"/>
    <lineage>
        <taxon>Eukaryota</taxon>
        <taxon>Metazoa</taxon>
        <taxon>Spiralia</taxon>
        <taxon>Lophotrochozoa</taxon>
        <taxon>Platyhelminthes</taxon>
        <taxon>Cestoda</taxon>
        <taxon>Eucestoda</taxon>
        <taxon>Cyclophyllidea</taxon>
        <taxon>Taeniidae</taxon>
        <taxon>Taenia</taxon>
    </lineage>
</organism>
<dbReference type="PROSITE" id="PS50297">
    <property type="entry name" value="ANK_REP_REGION"/>
    <property type="match status" value="2"/>
</dbReference>
<keyword evidence="3" id="KW-0677">Repeat</keyword>
<dbReference type="SMART" id="SM00248">
    <property type="entry name" value="ANK"/>
    <property type="match status" value="2"/>
</dbReference>
<feature type="repeat" description="ANK" evidence="6">
    <location>
        <begin position="1005"/>
        <end position="1038"/>
    </location>
</feature>
<gene>
    <name evidence="8" type="ORF">TcWFU_003602</name>
</gene>
<feature type="region of interest" description="Disordered" evidence="7">
    <location>
        <begin position="385"/>
        <end position="526"/>
    </location>
</feature>
<feature type="region of interest" description="Disordered" evidence="7">
    <location>
        <begin position="1189"/>
        <end position="1292"/>
    </location>
</feature>
<evidence type="ECO:0000256" key="6">
    <source>
        <dbReference type="PROSITE-ProRule" id="PRU00023"/>
    </source>
</evidence>
<feature type="compositionally biased region" description="Polar residues" evidence="7">
    <location>
        <begin position="485"/>
        <end position="523"/>
    </location>
</feature>
<dbReference type="EMBL" id="JAKROA010000001">
    <property type="protein sequence ID" value="KAL5111803.1"/>
    <property type="molecule type" value="Genomic_DNA"/>
</dbReference>
<evidence type="ECO:0000256" key="1">
    <source>
        <dbReference type="ARBA" id="ARBA00004123"/>
    </source>
</evidence>
<feature type="compositionally biased region" description="Pro residues" evidence="7">
    <location>
        <begin position="710"/>
        <end position="720"/>
    </location>
</feature>
<feature type="compositionally biased region" description="Acidic residues" evidence="7">
    <location>
        <begin position="1248"/>
        <end position="1258"/>
    </location>
</feature>
<feature type="compositionally biased region" description="Polar residues" evidence="7">
    <location>
        <begin position="234"/>
        <end position="246"/>
    </location>
</feature>
<sequence>MVRRVHAIPAPLKPPPGFIRLLRLSPFAHLFMSSLNCFKSSPVGTLPHKVLEGSTRIDEKLDSEGEEYDAPTVHDHVSCTDDGCSLQSRSRFQSLRSESPRPDANILVRTLKTASLSGRNRPKFKESSGSNSSPMLSCMKGHSRKGDTPDSKRKARAKHTEVKYDSYDNVDLQPQMRTANSNLSCLVRSHSDSTCLTVKASKPPDEAAADSKSELPSDSQLNVLITAPEIRSGDGSNSSAPRSTVYSPIYPNPPTPSFGYISSSPYMAYDGYIGSLQMGAFMGLMTSPSYGTPNMSLGDANFQGLTYPSPQMRPYSLLFQCPHPYTDPFHQRPCSVESCNVNGGPLPHATGPRQGLDNSYHPAHIAASPMPPLTCVSNYPRQNHSISYQTPLSPEDRSPAAPIPARRHFSNHHYPLPPNPPLQRLRSPPPPSQHQQQPLPPLPTHQSQTHVTIQMPSGRGTAFKKVNNSAAPPPYDSLKTVIGDPTNQRTHHTTGPSRTLLSPGLTASPTSQLRNRNSTSNAGTAVGGAILPVAKKTSPLPSRLAHQRNEVLSPTYQLPKFVNSPPRNLEMSPKQKAKLNELRHEKATCEQLWRKNNQLASWNAAMENQVAVKERELKSCSRRSGELSTKLDIIRKWCEWLIQPPGSQLSRPDRSPYFETDEDATRWKRAFDELCRLDRKIGNLRSQRRSHPMVSRLTSIKPSTTSSPAQPLPSELPPKPSTEGSGRHSSAGAQRRDFTPTPSPRLTRPASAPVDKAVPPAAATTDATELPPPPPRPSLPAPSPILHKARFASRKEINATYLTPPQWRNEHTDEYKRTASENLQAQLASQQLQSIEVLLPEAKRLSPVETLNNVSEVAVLYSDEDSASDGSSSSSLATPKPARKVIGGPGSRFVDGSEDSAIADKDGSLVVSQESPKMVRDEEGLNMGMKPILRKVVGDEEEMAEQRVEGAEELKAVDKMDSGSPKTGVRFHPLALLLDAALEGDLALVKKAAEEVSDVSEANDEGITALHNAVCAGRAEVVEFLVCEAGADVNAGDTDGWTPLHCAASCGNVRLARLLVEHGAALHARTLSDHETALEKCDQADADAECERYLSAELERLGSADNGRVFALFPRGLEAAGLGSPDASIEPDELPIWPNEELRIVNRSPVGEPDWMLAEKVESDGGAAPQRGLVPRAFISRFPIVRVPPASRPMALPPPDSSGRLPRAFESPSPTEEEEEDGQKGRGTSDTENRLTDGNRSPQMVEKADDEEKEDEMVAVEANNHDVNDENYTPLNGSSDASSEGRVVRTAM</sequence>
<evidence type="ECO:0000256" key="7">
    <source>
        <dbReference type="SAM" id="MobiDB-lite"/>
    </source>
</evidence>
<protein>
    <submittedName>
        <fullName evidence="8">Apoptosis-stimulating of p53 protein 2</fullName>
    </submittedName>
</protein>
<keyword evidence="5" id="KW-0539">Nucleus</keyword>
<keyword evidence="9" id="KW-1185">Reference proteome</keyword>
<name>A0ABR4QRT5_9CEST</name>
<evidence type="ECO:0000256" key="3">
    <source>
        <dbReference type="ARBA" id="ARBA00022737"/>
    </source>
</evidence>
<reference evidence="8 9" key="1">
    <citation type="journal article" date="2022" name="Front. Cell. Infect. Microbiol.">
        <title>The Genomes of Two Strains of Taenia crassiceps the Animal Model for the Study of Human Cysticercosis.</title>
        <authorList>
            <person name="Bobes R.J."/>
            <person name="Estrada K."/>
            <person name="Rios-Valencia D.G."/>
            <person name="Calderon-Gallegos A."/>
            <person name="de la Torre P."/>
            <person name="Carrero J.C."/>
            <person name="Sanchez-Flores A."/>
            <person name="Laclette J.P."/>
        </authorList>
    </citation>
    <scope>NUCLEOTIDE SEQUENCE [LARGE SCALE GENOMIC DNA]</scope>
    <source>
        <strain evidence="8">WFUcys</strain>
    </source>
</reference>
<feature type="region of interest" description="Disordered" evidence="7">
    <location>
        <begin position="686"/>
        <end position="784"/>
    </location>
</feature>
<feature type="compositionally biased region" description="Pro residues" evidence="7">
    <location>
        <begin position="415"/>
        <end position="443"/>
    </location>
</feature>
<feature type="compositionally biased region" description="Basic and acidic residues" evidence="7">
    <location>
        <begin position="202"/>
        <end position="215"/>
    </location>
</feature>
<feature type="region of interest" description="Disordered" evidence="7">
    <location>
        <begin position="194"/>
        <end position="248"/>
    </location>
</feature>
<evidence type="ECO:0000256" key="5">
    <source>
        <dbReference type="ARBA" id="ARBA00023242"/>
    </source>
</evidence>
<evidence type="ECO:0000313" key="8">
    <source>
        <dbReference type="EMBL" id="KAL5111803.1"/>
    </source>
</evidence>